<reference evidence="2 3" key="1">
    <citation type="journal article" date="2018" name="Mol. Genet. Genomics">
        <title>The red deer Cervus elaphus genome CerEla1.0: sequencing, annotating, genes, and chromosomes.</title>
        <authorList>
            <person name="Bana N.A."/>
            <person name="Nyiri A."/>
            <person name="Nagy J."/>
            <person name="Frank K."/>
            <person name="Nagy T."/>
            <person name="Steger V."/>
            <person name="Schiller M."/>
            <person name="Lakatos P."/>
            <person name="Sugar L."/>
            <person name="Horn P."/>
            <person name="Barta E."/>
            <person name="Orosz L."/>
        </authorList>
    </citation>
    <scope>NUCLEOTIDE SEQUENCE [LARGE SCALE GENOMIC DNA]</scope>
    <source>
        <strain evidence="2">Hungarian</strain>
    </source>
</reference>
<sequence>MQRLMIFCRKTAEKKNLFHFQFPSLRFPHGCDVRSSFRNAQRRDRGFGSLGLVSRDWKVPGWKSPMSAGGKTEREKRELAVCSLRGGQVRRARRPWGRSGESSRREDCSGSSKGDPHPPDGPPENSPEPGVHGEPSPPGPNPNCDPSLRRTLVLTWT</sequence>
<feature type="region of interest" description="Disordered" evidence="1">
    <location>
        <begin position="58"/>
        <end position="157"/>
    </location>
</feature>
<evidence type="ECO:0000313" key="3">
    <source>
        <dbReference type="Proteomes" id="UP000242450"/>
    </source>
</evidence>
<dbReference type="Proteomes" id="UP000242450">
    <property type="component" value="Chromosome 26"/>
</dbReference>
<keyword evidence="3" id="KW-1185">Reference proteome</keyword>
<feature type="compositionally biased region" description="Basic and acidic residues" evidence="1">
    <location>
        <begin position="101"/>
        <end position="118"/>
    </location>
</feature>
<name>A0A212C7P9_CEREH</name>
<organism evidence="2 3">
    <name type="scientific">Cervus elaphus hippelaphus</name>
    <name type="common">European red deer</name>
    <dbReference type="NCBI Taxonomy" id="46360"/>
    <lineage>
        <taxon>Eukaryota</taxon>
        <taxon>Metazoa</taxon>
        <taxon>Chordata</taxon>
        <taxon>Craniata</taxon>
        <taxon>Vertebrata</taxon>
        <taxon>Euteleostomi</taxon>
        <taxon>Mammalia</taxon>
        <taxon>Eutheria</taxon>
        <taxon>Laurasiatheria</taxon>
        <taxon>Artiodactyla</taxon>
        <taxon>Ruminantia</taxon>
        <taxon>Pecora</taxon>
        <taxon>Cervidae</taxon>
        <taxon>Cervinae</taxon>
        <taxon>Cervus</taxon>
    </lineage>
</organism>
<gene>
    <name evidence="2" type="ORF">Celaphus_00019026</name>
</gene>
<proteinExistence type="predicted"/>
<dbReference type="AlphaFoldDB" id="A0A212C7P9"/>
<dbReference type="EMBL" id="MKHE01000026">
    <property type="protein sequence ID" value="OWK01884.1"/>
    <property type="molecule type" value="Genomic_DNA"/>
</dbReference>
<evidence type="ECO:0000313" key="2">
    <source>
        <dbReference type="EMBL" id="OWK01884.1"/>
    </source>
</evidence>
<accession>A0A212C7P9</accession>
<comment type="caution">
    <text evidence="2">The sequence shown here is derived from an EMBL/GenBank/DDBJ whole genome shotgun (WGS) entry which is preliminary data.</text>
</comment>
<evidence type="ECO:0000256" key="1">
    <source>
        <dbReference type="SAM" id="MobiDB-lite"/>
    </source>
</evidence>
<protein>
    <submittedName>
        <fullName evidence="2">Uncharacterized protein</fullName>
    </submittedName>
</protein>